<proteinExistence type="predicted"/>
<keyword evidence="1" id="KW-1133">Transmembrane helix</keyword>
<organism evidence="2 3">
    <name type="scientific">Aulographum hederae CBS 113979</name>
    <dbReference type="NCBI Taxonomy" id="1176131"/>
    <lineage>
        <taxon>Eukaryota</taxon>
        <taxon>Fungi</taxon>
        <taxon>Dikarya</taxon>
        <taxon>Ascomycota</taxon>
        <taxon>Pezizomycotina</taxon>
        <taxon>Dothideomycetes</taxon>
        <taxon>Pleosporomycetidae</taxon>
        <taxon>Aulographales</taxon>
        <taxon>Aulographaceae</taxon>
    </lineage>
</organism>
<accession>A0A6G1H553</accession>
<evidence type="ECO:0000256" key="1">
    <source>
        <dbReference type="SAM" id="Phobius"/>
    </source>
</evidence>
<feature type="transmembrane region" description="Helical" evidence="1">
    <location>
        <begin position="106"/>
        <end position="126"/>
    </location>
</feature>
<protein>
    <recommendedName>
        <fullName evidence="4">Transmembrane protein</fullName>
    </recommendedName>
</protein>
<name>A0A6G1H553_9PEZI</name>
<gene>
    <name evidence="2" type="ORF">K402DRAFT_40649</name>
</gene>
<dbReference type="EMBL" id="ML977150">
    <property type="protein sequence ID" value="KAF1988088.1"/>
    <property type="molecule type" value="Genomic_DNA"/>
</dbReference>
<reference evidence="2" key="1">
    <citation type="journal article" date="2020" name="Stud. Mycol.">
        <title>101 Dothideomycetes genomes: a test case for predicting lifestyles and emergence of pathogens.</title>
        <authorList>
            <person name="Haridas S."/>
            <person name="Albert R."/>
            <person name="Binder M."/>
            <person name="Bloem J."/>
            <person name="Labutti K."/>
            <person name="Salamov A."/>
            <person name="Andreopoulos B."/>
            <person name="Baker S."/>
            <person name="Barry K."/>
            <person name="Bills G."/>
            <person name="Bluhm B."/>
            <person name="Cannon C."/>
            <person name="Castanera R."/>
            <person name="Culley D."/>
            <person name="Daum C."/>
            <person name="Ezra D."/>
            <person name="Gonzalez J."/>
            <person name="Henrissat B."/>
            <person name="Kuo A."/>
            <person name="Liang C."/>
            <person name="Lipzen A."/>
            <person name="Lutzoni F."/>
            <person name="Magnuson J."/>
            <person name="Mondo S."/>
            <person name="Nolan M."/>
            <person name="Ohm R."/>
            <person name="Pangilinan J."/>
            <person name="Park H.-J."/>
            <person name="Ramirez L."/>
            <person name="Alfaro M."/>
            <person name="Sun H."/>
            <person name="Tritt A."/>
            <person name="Yoshinaga Y."/>
            <person name="Zwiers L.-H."/>
            <person name="Turgeon B."/>
            <person name="Goodwin S."/>
            <person name="Spatafora J."/>
            <person name="Crous P."/>
            <person name="Grigoriev I."/>
        </authorList>
    </citation>
    <scope>NUCLEOTIDE SEQUENCE</scope>
    <source>
        <strain evidence="2">CBS 113979</strain>
    </source>
</reference>
<dbReference type="Proteomes" id="UP000800041">
    <property type="component" value="Unassembled WGS sequence"/>
</dbReference>
<keyword evidence="1" id="KW-0472">Membrane</keyword>
<dbReference type="AlphaFoldDB" id="A0A6G1H553"/>
<keyword evidence="3" id="KW-1185">Reference proteome</keyword>
<evidence type="ECO:0000313" key="2">
    <source>
        <dbReference type="EMBL" id="KAF1988088.1"/>
    </source>
</evidence>
<evidence type="ECO:0000313" key="3">
    <source>
        <dbReference type="Proteomes" id="UP000800041"/>
    </source>
</evidence>
<sequence length="134" mass="14973">MCVIEMGPARRRGLGFKATLSQTKTSRTKTAIQSFRYLLSSELVVHQHTRVSELPTKCKLPHTFTAWDHPNGSRDSTGKLVQSAALDLESRTSHRCGVRLPNLHRYTFFVTVAIFLITIALCQSLSTKNGSVEK</sequence>
<keyword evidence="1" id="KW-0812">Transmembrane</keyword>
<evidence type="ECO:0008006" key="4">
    <source>
        <dbReference type="Google" id="ProtNLM"/>
    </source>
</evidence>